<evidence type="ECO:0000256" key="1">
    <source>
        <dbReference type="SAM" id="Coils"/>
    </source>
</evidence>
<dbReference type="InParanoid" id="A0A0N1IC08"/>
<accession>A0A0N1IC08</accession>
<proteinExistence type="predicted"/>
<sequence>MFGKILQALLFTGLLNNTFERNVQTRTIIDLKKILNTINDNGDNLNDVTNLRTKNRQQSLRNSENDYNNADRIDVDILNSFIKGIVNNNKFNDQDFDRFLRNAKDNLCAKTGRCGCSGPGRCDDKKVSHQKTVDEVEHFISNLQEKLDKDNQETSREDETEKYDALNNKKILHDIDNDEYYNIKMDDKKHSDTRVNLLIVNDLADLEDLLRQNILPQAIDAETLQKLNFDNFPHHGARHKSRSDVKAIIVDLGKFYDDSEIGDNEDVSIAPRSVSHDQESSDPNEFIDNFNHLKEKVINSYINFVTNKNAKKPNLSVLSNTQKRKISVLKGKMRTNKQKLSKQDIKSEINDIMFGKNSKIKIIPSDDNSNNIVVPNWIYRLIINSKPVTYLRKPKRVLPLTDKQKNRFLNKNKSLKQKPEITRIWRRNFGQNLQQYGVPFELAVEGLAQYNDDNE</sequence>
<name>A0A0N1IC08_PAPMA</name>
<dbReference type="Proteomes" id="UP000053240">
    <property type="component" value="Unassembled WGS sequence"/>
</dbReference>
<protein>
    <submittedName>
        <fullName evidence="2">Uncharacterized protein</fullName>
    </submittedName>
</protein>
<dbReference type="KEGG" id="pmac:106716411"/>
<evidence type="ECO:0000313" key="2">
    <source>
        <dbReference type="EMBL" id="KPJ09827.1"/>
    </source>
</evidence>
<keyword evidence="3" id="KW-1185">Reference proteome</keyword>
<keyword evidence="1" id="KW-0175">Coiled coil</keyword>
<organism evidence="2 3">
    <name type="scientific">Papilio machaon</name>
    <name type="common">Old World swallowtail butterfly</name>
    <dbReference type="NCBI Taxonomy" id="76193"/>
    <lineage>
        <taxon>Eukaryota</taxon>
        <taxon>Metazoa</taxon>
        <taxon>Ecdysozoa</taxon>
        <taxon>Arthropoda</taxon>
        <taxon>Hexapoda</taxon>
        <taxon>Insecta</taxon>
        <taxon>Pterygota</taxon>
        <taxon>Neoptera</taxon>
        <taxon>Endopterygota</taxon>
        <taxon>Lepidoptera</taxon>
        <taxon>Glossata</taxon>
        <taxon>Ditrysia</taxon>
        <taxon>Papilionoidea</taxon>
        <taxon>Papilionidae</taxon>
        <taxon>Papilioninae</taxon>
        <taxon>Papilio</taxon>
    </lineage>
</organism>
<dbReference type="AlphaFoldDB" id="A0A0N1IC08"/>
<reference evidence="2 3" key="1">
    <citation type="journal article" date="2015" name="Nat. Commun.">
        <title>Outbred genome sequencing and CRISPR/Cas9 gene editing in butterflies.</title>
        <authorList>
            <person name="Li X."/>
            <person name="Fan D."/>
            <person name="Zhang W."/>
            <person name="Liu G."/>
            <person name="Zhang L."/>
            <person name="Zhao L."/>
            <person name="Fang X."/>
            <person name="Chen L."/>
            <person name="Dong Y."/>
            <person name="Chen Y."/>
            <person name="Ding Y."/>
            <person name="Zhao R."/>
            <person name="Feng M."/>
            <person name="Zhu Y."/>
            <person name="Feng Y."/>
            <person name="Jiang X."/>
            <person name="Zhu D."/>
            <person name="Xiang H."/>
            <person name="Feng X."/>
            <person name="Li S."/>
            <person name="Wang J."/>
            <person name="Zhang G."/>
            <person name="Kronforst M.R."/>
            <person name="Wang W."/>
        </authorList>
    </citation>
    <scope>NUCLEOTIDE SEQUENCE [LARGE SCALE GENOMIC DNA]</scope>
    <source>
        <strain evidence="2">Ya'a_city_454_Pm</strain>
        <tissue evidence="2">Whole body</tissue>
    </source>
</reference>
<gene>
    <name evidence="2" type="ORF">RR48_03431</name>
</gene>
<feature type="coiled-coil region" evidence="1">
    <location>
        <begin position="133"/>
        <end position="169"/>
    </location>
</feature>
<dbReference type="OrthoDB" id="7493076at2759"/>
<evidence type="ECO:0000313" key="3">
    <source>
        <dbReference type="Proteomes" id="UP000053240"/>
    </source>
</evidence>
<dbReference type="EMBL" id="KQ461072">
    <property type="protein sequence ID" value="KPJ09827.1"/>
    <property type="molecule type" value="Genomic_DNA"/>
</dbReference>